<evidence type="ECO:0000313" key="4">
    <source>
        <dbReference type="EMBL" id="MFI9122302.1"/>
    </source>
</evidence>
<comment type="similarity">
    <text evidence="1 2">Belongs to the anti-sigma-factor antagonist family.</text>
</comment>
<dbReference type="Gene3D" id="3.30.750.24">
    <property type="entry name" value="STAS domain"/>
    <property type="match status" value="1"/>
</dbReference>
<dbReference type="PROSITE" id="PS50801">
    <property type="entry name" value="STAS"/>
    <property type="match status" value="1"/>
</dbReference>
<dbReference type="NCBIfam" id="TIGR00377">
    <property type="entry name" value="ant_ant_sig"/>
    <property type="match status" value="1"/>
</dbReference>
<dbReference type="EMBL" id="JBITYT010000010">
    <property type="protein sequence ID" value="MFI9122302.1"/>
    <property type="molecule type" value="Genomic_DNA"/>
</dbReference>
<organism evidence="4 5">
    <name type="scientific">Streptomyces bikiniensis</name>
    <dbReference type="NCBI Taxonomy" id="1896"/>
    <lineage>
        <taxon>Bacteria</taxon>
        <taxon>Bacillati</taxon>
        <taxon>Actinomycetota</taxon>
        <taxon>Actinomycetes</taxon>
        <taxon>Kitasatosporales</taxon>
        <taxon>Streptomycetaceae</taxon>
        <taxon>Streptomyces</taxon>
    </lineage>
</organism>
<protein>
    <recommendedName>
        <fullName evidence="2">Anti-sigma factor antagonist</fullName>
    </recommendedName>
</protein>
<dbReference type="Proteomes" id="UP001614391">
    <property type="component" value="Unassembled WGS sequence"/>
</dbReference>
<dbReference type="PANTHER" id="PTHR33495:SF2">
    <property type="entry name" value="ANTI-SIGMA FACTOR ANTAGONIST TM_1081-RELATED"/>
    <property type="match status" value="1"/>
</dbReference>
<dbReference type="InterPro" id="IPR002645">
    <property type="entry name" value="STAS_dom"/>
</dbReference>
<sequence length="122" mass="12812">MSSNDKAEGTVRLSVAHRAVGDVRVVALQGEIDHTTRDVLEEALLGQGGIAAPPRIVADLQGVTFMDSSGLNVFISAHRDVSEAGGWLRIAAAQTAVQRVLSLVGVDTVVDCHPSVEQALED</sequence>
<evidence type="ECO:0000256" key="2">
    <source>
        <dbReference type="RuleBase" id="RU003749"/>
    </source>
</evidence>
<evidence type="ECO:0000259" key="3">
    <source>
        <dbReference type="PROSITE" id="PS50801"/>
    </source>
</evidence>
<gene>
    <name evidence="4" type="ORF">ACIGW0_23360</name>
</gene>
<dbReference type="SUPFAM" id="SSF52091">
    <property type="entry name" value="SpoIIaa-like"/>
    <property type="match status" value="1"/>
</dbReference>
<dbReference type="PANTHER" id="PTHR33495">
    <property type="entry name" value="ANTI-SIGMA FACTOR ANTAGONIST TM_1081-RELATED-RELATED"/>
    <property type="match status" value="1"/>
</dbReference>
<proteinExistence type="inferred from homology"/>
<dbReference type="InterPro" id="IPR036513">
    <property type="entry name" value="STAS_dom_sf"/>
</dbReference>
<dbReference type="CDD" id="cd07043">
    <property type="entry name" value="STAS_anti-anti-sigma_factors"/>
    <property type="match status" value="1"/>
</dbReference>
<comment type="caution">
    <text evidence="4">The sequence shown here is derived from an EMBL/GenBank/DDBJ whole genome shotgun (WGS) entry which is preliminary data.</text>
</comment>
<keyword evidence="5" id="KW-1185">Reference proteome</keyword>
<accession>A0ABW8CYW3</accession>
<dbReference type="RefSeq" id="WP_399617972.1">
    <property type="nucleotide sequence ID" value="NZ_JBITYT010000010.1"/>
</dbReference>
<feature type="domain" description="STAS" evidence="3">
    <location>
        <begin position="13"/>
        <end position="122"/>
    </location>
</feature>
<dbReference type="InterPro" id="IPR003658">
    <property type="entry name" value="Anti-sigma_ant"/>
</dbReference>
<dbReference type="Pfam" id="PF01740">
    <property type="entry name" value="STAS"/>
    <property type="match status" value="1"/>
</dbReference>
<evidence type="ECO:0000256" key="1">
    <source>
        <dbReference type="ARBA" id="ARBA00009013"/>
    </source>
</evidence>
<reference evidence="4 5" key="1">
    <citation type="submission" date="2024-10" db="EMBL/GenBank/DDBJ databases">
        <title>The Natural Products Discovery Center: Release of the First 8490 Sequenced Strains for Exploring Actinobacteria Biosynthetic Diversity.</title>
        <authorList>
            <person name="Kalkreuter E."/>
            <person name="Kautsar S.A."/>
            <person name="Yang D."/>
            <person name="Bader C.D."/>
            <person name="Teijaro C.N."/>
            <person name="Fluegel L."/>
            <person name="Davis C.M."/>
            <person name="Simpson J.R."/>
            <person name="Lauterbach L."/>
            <person name="Steele A.D."/>
            <person name="Gui C."/>
            <person name="Meng S."/>
            <person name="Li G."/>
            <person name="Viehrig K."/>
            <person name="Ye F."/>
            <person name="Su P."/>
            <person name="Kiefer A.F."/>
            <person name="Nichols A."/>
            <person name="Cepeda A.J."/>
            <person name="Yan W."/>
            <person name="Fan B."/>
            <person name="Jiang Y."/>
            <person name="Adhikari A."/>
            <person name="Zheng C.-J."/>
            <person name="Schuster L."/>
            <person name="Cowan T.M."/>
            <person name="Smanski M.J."/>
            <person name="Chevrette M.G."/>
            <person name="De Carvalho L.P.S."/>
            <person name="Shen B."/>
        </authorList>
    </citation>
    <scope>NUCLEOTIDE SEQUENCE [LARGE SCALE GENOMIC DNA]</scope>
    <source>
        <strain evidence="4 5">NPDC053346</strain>
    </source>
</reference>
<evidence type="ECO:0000313" key="5">
    <source>
        <dbReference type="Proteomes" id="UP001614391"/>
    </source>
</evidence>
<name>A0ABW8CYW3_STRBI</name>